<evidence type="ECO:0000313" key="3">
    <source>
        <dbReference type="Proteomes" id="UP000026961"/>
    </source>
</evidence>
<name>A0A0D9Z944_9ORYZ</name>
<reference evidence="2" key="2">
    <citation type="submission" date="2018-05" db="EMBL/GenBank/DDBJ databases">
        <title>OgluRS3 (Oryza glumaepatula Reference Sequence Version 3).</title>
        <authorList>
            <person name="Zhang J."/>
            <person name="Kudrna D."/>
            <person name="Lee S."/>
            <person name="Talag J."/>
            <person name="Welchert J."/>
            <person name="Wing R.A."/>
        </authorList>
    </citation>
    <scope>NUCLEOTIDE SEQUENCE [LARGE SCALE GENOMIC DNA]</scope>
</reference>
<dbReference type="Gramene" id="OGLUM03G22740.1">
    <property type="protein sequence ID" value="OGLUM03G22740.1"/>
    <property type="gene ID" value="OGLUM03G22740"/>
</dbReference>
<accession>A0A0D9Z944</accession>
<dbReference type="HOGENOM" id="CLU_1899458_0_0_1"/>
<sequence length="134" mass="14404">MGKRVEKGRERRKKTGRLTSPSRCGPARLPARPPRKKSRKAAPREGRIARWAGLTRVRVAAGSPLTPRPYVPNPSSAFPHARSSLERLAISAAASLARSPSAAAAAAPARLVLPLSRLSSGVDWERTPWVADEA</sequence>
<dbReference type="EnsemblPlants" id="OGLUM03G22740.1">
    <property type="protein sequence ID" value="OGLUM03G22740.1"/>
    <property type="gene ID" value="OGLUM03G22740"/>
</dbReference>
<feature type="region of interest" description="Disordered" evidence="1">
    <location>
        <begin position="1"/>
        <end position="46"/>
    </location>
</feature>
<evidence type="ECO:0000256" key="1">
    <source>
        <dbReference type="SAM" id="MobiDB-lite"/>
    </source>
</evidence>
<evidence type="ECO:0000313" key="2">
    <source>
        <dbReference type="EnsemblPlants" id="OGLUM03G22740.1"/>
    </source>
</evidence>
<reference evidence="2" key="1">
    <citation type="submission" date="2015-04" db="UniProtKB">
        <authorList>
            <consortium name="EnsemblPlants"/>
        </authorList>
    </citation>
    <scope>IDENTIFICATION</scope>
</reference>
<organism evidence="2">
    <name type="scientific">Oryza glumipatula</name>
    <dbReference type="NCBI Taxonomy" id="40148"/>
    <lineage>
        <taxon>Eukaryota</taxon>
        <taxon>Viridiplantae</taxon>
        <taxon>Streptophyta</taxon>
        <taxon>Embryophyta</taxon>
        <taxon>Tracheophyta</taxon>
        <taxon>Spermatophyta</taxon>
        <taxon>Magnoliopsida</taxon>
        <taxon>Liliopsida</taxon>
        <taxon>Poales</taxon>
        <taxon>Poaceae</taxon>
        <taxon>BOP clade</taxon>
        <taxon>Oryzoideae</taxon>
        <taxon>Oryzeae</taxon>
        <taxon>Oryzinae</taxon>
        <taxon>Oryza</taxon>
    </lineage>
</organism>
<dbReference type="Proteomes" id="UP000026961">
    <property type="component" value="Chromosome 3"/>
</dbReference>
<dbReference type="AlphaFoldDB" id="A0A0D9Z944"/>
<proteinExistence type="predicted"/>
<keyword evidence="3" id="KW-1185">Reference proteome</keyword>
<protein>
    <submittedName>
        <fullName evidence="2">Uncharacterized protein</fullName>
    </submittedName>
</protein>